<dbReference type="InterPro" id="IPR001647">
    <property type="entry name" value="HTH_TetR"/>
</dbReference>
<dbReference type="EMBL" id="FONN01000011">
    <property type="protein sequence ID" value="SFF00100.1"/>
    <property type="molecule type" value="Genomic_DNA"/>
</dbReference>
<protein>
    <submittedName>
        <fullName evidence="4">Transcriptional regulator, TetR family</fullName>
    </submittedName>
</protein>
<evidence type="ECO:0000313" key="4">
    <source>
        <dbReference type="EMBL" id="SFF00100.1"/>
    </source>
</evidence>
<keyword evidence="5" id="KW-1185">Reference proteome</keyword>
<dbReference type="Pfam" id="PF14278">
    <property type="entry name" value="TetR_C_8"/>
    <property type="match status" value="1"/>
</dbReference>
<dbReference type="AlphaFoldDB" id="A0A1I2F6G2"/>
<dbReference type="InterPro" id="IPR039532">
    <property type="entry name" value="TetR_C_Firmicutes"/>
</dbReference>
<dbReference type="SUPFAM" id="SSF46689">
    <property type="entry name" value="Homeodomain-like"/>
    <property type="match status" value="1"/>
</dbReference>
<dbReference type="PROSITE" id="PS50977">
    <property type="entry name" value="HTH_TETR_2"/>
    <property type="match status" value="1"/>
</dbReference>
<dbReference type="PRINTS" id="PR00455">
    <property type="entry name" value="HTHTETR"/>
</dbReference>
<evidence type="ECO:0000256" key="2">
    <source>
        <dbReference type="PROSITE-ProRule" id="PRU00335"/>
    </source>
</evidence>
<dbReference type="PANTHER" id="PTHR43479">
    <property type="entry name" value="ACREF/ENVCD OPERON REPRESSOR-RELATED"/>
    <property type="match status" value="1"/>
</dbReference>
<evidence type="ECO:0000313" key="5">
    <source>
        <dbReference type="Proteomes" id="UP000183410"/>
    </source>
</evidence>
<feature type="domain" description="HTH tetR-type" evidence="3">
    <location>
        <begin position="12"/>
        <end position="72"/>
    </location>
</feature>
<proteinExistence type="predicted"/>
<dbReference type="RefSeq" id="WP_046232248.1">
    <property type="nucleotide sequence ID" value="NZ_FONN01000011.1"/>
</dbReference>
<evidence type="ECO:0000259" key="3">
    <source>
        <dbReference type="PROSITE" id="PS50977"/>
    </source>
</evidence>
<dbReference type="Proteomes" id="UP000183410">
    <property type="component" value="Unassembled WGS sequence"/>
</dbReference>
<dbReference type="Gene3D" id="1.10.357.10">
    <property type="entry name" value="Tetracycline Repressor, domain 2"/>
    <property type="match status" value="1"/>
</dbReference>
<evidence type="ECO:0000256" key="1">
    <source>
        <dbReference type="ARBA" id="ARBA00023125"/>
    </source>
</evidence>
<dbReference type="PANTHER" id="PTHR43479:SF7">
    <property type="entry name" value="TETR-FAMILY TRANSCRIPTIONAL REGULATOR"/>
    <property type="match status" value="1"/>
</dbReference>
<accession>A0A1I2F6G2</accession>
<dbReference type="InterPro" id="IPR009057">
    <property type="entry name" value="Homeodomain-like_sf"/>
</dbReference>
<gene>
    <name evidence="4" type="ORF">SAMN04487969_11124</name>
</gene>
<dbReference type="GO" id="GO:0003677">
    <property type="term" value="F:DNA binding"/>
    <property type="evidence" value="ECO:0007669"/>
    <property type="project" value="UniProtKB-UniRule"/>
</dbReference>
<reference evidence="5" key="1">
    <citation type="submission" date="2016-10" db="EMBL/GenBank/DDBJ databases">
        <authorList>
            <person name="Varghese N."/>
            <person name="Submissions S."/>
        </authorList>
    </citation>
    <scope>NUCLEOTIDE SEQUENCE [LARGE SCALE GENOMIC DNA]</scope>
    <source>
        <strain evidence="5">CGMCC 1.10223</strain>
    </source>
</reference>
<dbReference type="Pfam" id="PF00440">
    <property type="entry name" value="TetR_N"/>
    <property type="match status" value="1"/>
</dbReference>
<dbReference type="InterPro" id="IPR050624">
    <property type="entry name" value="HTH-type_Tx_Regulator"/>
</dbReference>
<feature type="DNA-binding region" description="H-T-H motif" evidence="2">
    <location>
        <begin position="35"/>
        <end position="54"/>
    </location>
</feature>
<sequence>MATEKQLDRRTRRTRQAIKAAFVSLILERGYEAVTILDVAKRADYNRGTFYKHFVGKEELLQEIRSEFLLGFAETLLVPYEGMDLVKAEDIYPSALQLFNHIEKHKDEFQALLSVDRSFGFELYDVLRESMRRDMHIIMDEGSPALDYEILLSYQMSAAMGVILYWEESGFKYSTSYMADQLIGLVNRKMDKITFKKIGLCQFQP</sequence>
<name>A0A1I2F6G2_9BACL</name>
<organism evidence="4 5">
    <name type="scientific">Paenibacillus algorifonticola</name>
    <dbReference type="NCBI Taxonomy" id="684063"/>
    <lineage>
        <taxon>Bacteria</taxon>
        <taxon>Bacillati</taxon>
        <taxon>Bacillota</taxon>
        <taxon>Bacilli</taxon>
        <taxon>Bacillales</taxon>
        <taxon>Paenibacillaceae</taxon>
        <taxon>Paenibacillus</taxon>
    </lineage>
</organism>
<keyword evidence="1 2" id="KW-0238">DNA-binding</keyword>